<name>A0A3A8KXQ2_9BACT</name>
<sequence length="116" mass="12934">MTLEGWVREFAENVAAQTDAIFQVGADPEDEHGDRYITAFEELRARGNEGREALCILLKHPRMDVRATAAAFLLRYRTAEARAVLEEAAKGEGLVAFGAQQTLKGWEEGVWDLDPE</sequence>
<accession>A0A3A8KXQ2</accession>
<evidence type="ECO:0000259" key="1">
    <source>
        <dbReference type="Pfam" id="PF09450"/>
    </source>
</evidence>
<dbReference type="InterPro" id="IPR018568">
    <property type="entry name" value="DUF2019"/>
</dbReference>
<evidence type="ECO:0000313" key="2">
    <source>
        <dbReference type="EMBL" id="RKH06764.1"/>
    </source>
</evidence>
<dbReference type="RefSeq" id="WP_120601135.1">
    <property type="nucleotide sequence ID" value="NZ_JABFJX010000038.1"/>
</dbReference>
<protein>
    <submittedName>
        <fullName evidence="2">DUF2019 domain-containing protein</fullName>
    </submittedName>
</protein>
<dbReference type="SUPFAM" id="SSF48371">
    <property type="entry name" value="ARM repeat"/>
    <property type="match status" value="1"/>
</dbReference>
<dbReference type="InterPro" id="IPR042236">
    <property type="entry name" value="PI3K_accessory_sf"/>
</dbReference>
<keyword evidence="3" id="KW-1185">Reference proteome</keyword>
<dbReference type="Gene3D" id="1.25.40.70">
    <property type="entry name" value="Phosphatidylinositol 3-kinase, accessory domain (PIK)"/>
    <property type="match status" value="1"/>
</dbReference>
<organism evidence="2 3">
    <name type="scientific">Corallococcus carmarthensis</name>
    <dbReference type="NCBI Taxonomy" id="2316728"/>
    <lineage>
        <taxon>Bacteria</taxon>
        <taxon>Pseudomonadati</taxon>
        <taxon>Myxococcota</taxon>
        <taxon>Myxococcia</taxon>
        <taxon>Myxococcales</taxon>
        <taxon>Cystobacterineae</taxon>
        <taxon>Myxococcaceae</taxon>
        <taxon>Corallococcus</taxon>
    </lineage>
</organism>
<dbReference type="InterPro" id="IPR016024">
    <property type="entry name" value="ARM-type_fold"/>
</dbReference>
<evidence type="ECO:0000313" key="3">
    <source>
        <dbReference type="Proteomes" id="UP000268313"/>
    </source>
</evidence>
<dbReference type="EMBL" id="RAWE01000008">
    <property type="protein sequence ID" value="RKH06764.1"/>
    <property type="molecule type" value="Genomic_DNA"/>
</dbReference>
<gene>
    <name evidence="2" type="ORF">D7X32_03860</name>
</gene>
<proteinExistence type="predicted"/>
<dbReference type="AlphaFoldDB" id="A0A3A8KXQ2"/>
<reference evidence="3" key="1">
    <citation type="submission" date="2018-09" db="EMBL/GenBank/DDBJ databases">
        <authorList>
            <person name="Livingstone P.G."/>
            <person name="Whitworth D.E."/>
        </authorList>
    </citation>
    <scope>NUCLEOTIDE SEQUENCE [LARGE SCALE GENOMIC DNA]</scope>
    <source>
        <strain evidence="3">CA043D</strain>
    </source>
</reference>
<dbReference type="Proteomes" id="UP000268313">
    <property type="component" value="Unassembled WGS sequence"/>
</dbReference>
<comment type="caution">
    <text evidence="2">The sequence shown here is derived from an EMBL/GenBank/DDBJ whole genome shotgun (WGS) entry which is preliminary data.</text>
</comment>
<dbReference type="OrthoDB" id="5511813at2"/>
<feature type="domain" description="DUF2019" evidence="1">
    <location>
        <begin position="40"/>
        <end position="91"/>
    </location>
</feature>
<dbReference type="Pfam" id="PF09450">
    <property type="entry name" value="DUF2019"/>
    <property type="match status" value="1"/>
</dbReference>